<keyword evidence="4" id="KW-1185">Reference proteome</keyword>
<evidence type="ECO:0000313" key="5">
    <source>
        <dbReference type="Proteomes" id="UP000193588"/>
    </source>
</evidence>
<reference evidence="3 6" key="3">
    <citation type="submission" date="2019-07" db="EMBL/GenBank/DDBJ databases">
        <title>Genome sequence of Weissella cibaria GK1.</title>
        <authorList>
            <person name="Choi H.-J."/>
        </authorList>
    </citation>
    <scope>NUCLEOTIDE SEQUENCE [LARGE SCALE GENOMIC DNA]</scope>
    <source>
        <strain evidence="3 6">GK1</strain>
    </source>
</reference>
<name>A0A0D1M0C0_9LACO</name>
<dbReference type="GeneID" id="66961878"/>
<reference evidence="2 5" key="2">
    <citation type="submission" date="2017-04" db="EMBL/GenBank/DDBJ databases">
        <title>The genome sequence of Weissella cibaria isolated from wild Drosophila.</title>
        <authorList>
            <person name="Ricks N.J."/>
            <person name="Carroll C."/>
            <person name="Walters A."/>
            <person name="Newell P.D."/>
            <person name="Chaston J.M."/>
        </authorList>
    </citation>
    <scope>NUCLEOTIDE SEQUENCE [LARGE SCALE GENOMIC DNA]</scope>
    <source>
        <strain evidence="2 5">DmW_103</strain>
    </source>
</reference>
<dbReference type="EMBL" id="VNHC01000002">
    <property type="protein sequence ID" value="TVV27942.1"/>
    <property type="molecule type" value="Genomic_DNA"/>
</dbReference>
<accession>A0A0D1M0C0</accession>
<sequence>MNWVPQLLAVASKYDGDIMNAEVASLGKQLWDTYSESGPYVIDGEHRYSSVAAMAKDLHVSVHRIRKVIEETNLTKAYGPDQVRFDYHTLRYDSADNK</sequence>
<proteinExistence type="predicted"/>
<protein>
    <submittedName>
        <fullName evidence="1">Uncharacterized protein</fullName>
    </submittedName>
</protein>
<dbReference type="PATRIC" id="fig|137591.25.peg.890"/>
<evidence type="ECO:0000313" key="2">
    <source>
        <dbReference type="EMBL" id="OSP87358.1"/>
    </source>
</evidence>
<reference evidence="1 4" key="1">
    <citation type="journal article" date="2015" name="Microbiology (Mosc.)">
        <title>Genomics of the Weissella cibaria species with an examination of its metabolic traits.</title>
        <authorList>
            <person name="Lynch K.M."/>
            <person name="Lucid A."/>
            <person name="Arendt E.K."/>
            <person name="Sleator R.D."/>
            <person name="Lucey B."/>
            <person name="Coffey A."/>
        </authorList>
    </citation>
    <scope>NUCLEOTIDE SEQUENCE [LARGE SCALE GENOMIC DNA]</scope>
    <source>
        <strain evidence="1 4">MG1</strain>
    </source>
</reference>
<dbReference type="Proteomes" id="UP000320012">
    <property type="component" value="Unassembled WGS sequence"/>
</dbReference>
<organism evidence="1 4">
    <name type="scientific">Weissella cibaria</name>
    <dbReference type="NCBI Taxonomy" id="137591"/>
    <lineage>
        <taxon>Bacteria</taxon>
        <taxon>Bacillati</taxon>
        <taxon>Bacillota</taxon>
        <taxon>Bacilli</taxon>
        <taxon>Lactobacillales</taxon>
        <taxon>Lactobacillaceae</taxon>
        <taxon>Weissella</taxon>
    </lineage>
</organism>
<dbReference type="EMBL" id="NDXJ01000026">
    <property type="protein sequence ID" value="OSP87358.1"/>
    <property type="molecule type" value="Genomic_DNA"/>
</dbReference>
<evidence type="ECO:0000313" key="1">
    <source>
        <dbReference type="EMBL" id="KIU21161.1"/>
    </source>
</evidence>
<evidence type="ECO:0000313" key="6">
    <source>
        <dbReference type="Proteomes" id="UP000320012"/>
    </source>
</evidence>
<dbReference type="EMBL" id="JWHU01000012">
    <property type="protein sequence ID" value="KIU21161.1"/>
    <property type="molecule type" value="Genomic_DNA"/>
</dbReference>
<dbReference type="KEGG" id="wcb:AO080_05085"/>
<dbReference type="STRING" id="137591.AO080_05085"/>
<dbReference type="RefSeq" id="WP_010373051.1">
    <property type="nucleotide sequence ID" value="NZ_BJEF01000001.1"/>
</dbReference>
<gene>
    <name evidence="2" type="ORF">B9D04_11610</name>
    <name evidence="3" type="ORF">FO435_08695</name>
    <name evidence="1" type="ORF">QX99_00921</name>
</gene>
<comment type="caution">
    <text evidence="1">The sequence shown here is derived from an EMBL/GenBank/DDBJ whole genome shotgun (WGS) entry which is preliminary data.</text>
</comment>
<dbReference type="Proteomes" id="UP000032287">
    <property type="component" value="Unassembled WGS sequence"/>
</dbReference>
<dbReference type="OrthoDB" id="9860934at2"/>
<evidence type="ECO:0000313" key="3">
    <source>
        <dbReference type="EMBL" id="TVV27942.1"/>
    </source>
</evidence>
<evidence type="ECO:0000313" key="4">
    <source>
        <dbReference type="Proteomes" id="UP000032287"/>
    </source>
</evidence>
<dbReference type="AlphaFoldDB" id="A0A0D1M0C0"/>
<dbReference type="Proteomes" id="UP000193588">
    <property type="component" value="Unassembled WGS sequence"/>
</dbReference>